<evidence type="ECO:0000313" key="2">
    <source>
        <dbReference type="EMBL" id="KAK3386667.1"/>
    </source>
</evidence>
<name>A0AAE0NS35_9PEZI</name>
<comment type="caution">
    <text evidence="2">The sequence shown here is derived from an EMBL/GenBank/DDBJ whole genome shotgun (WGS) entry which is preliminary data.</text>
</comment>
<accession>A0AAE0NS35</accession>
<feature type="compositionally biased region" description="Pro residues" evidence="1">
    <location>
        <begin position="216"/>
        <end position="227"/>
    </location>
</feature>
<dbReference type="AlphaFoldDB" id="A0AAE0NS35"/>
<keyword evidence="3" id="KW-1185">Reference proteome</keyword>
<reference evidence="2" key="1">
    <citation type="journal article" date="2023" name="Mol. Phylogenet. Evol.">
        <title>Genome-scale phylogeny and comparative genomics of the fungal order Sordariales.</title>
        <authorList>
            <person name="Hensen N."/>
            <person name="Bonometti L."/>
            <person name="Westerberg I."/>
            <person name="Brannstrom I.O."/>
            <person name="Guillou S."/>
            <person name="Cros-Aarteil S."/>
            <person name="Calhoun S."/>
            <person name="Haridas S."/>
            <person name="Kuo A."/>
            <person name="Mondo S."/>
            <person name="Pangilinan J."/>
            <person name="Riley R."/>
            <person name="LaButti K."/>
            <person name="Andreopoulos B."/>
            <person name="Lipzen A."/>
            <person name="Chen C."/>
            <person name="Yan M."/>
            <person name="Daum C."/>
            <person name="Ng V."/>
            <person name="Clum A."/>
            <person name="Steindorff A."/>
            <person name="Ohm R.A."/>
            <person name="Martin F."/>
            <person name="Silar P."/>
            <person name="Natvig D.O."/>
            <person name="Lalanne C."/>
            <person name="Gautier V."/>
            <person name="Ament-Velasquez S.L."/>
            <person name="Kruys A."/>
            <person name="Hutchinson M.I."/>
            <person name="Powell A.J."/>
            <person name="Barry K."/>
            <person name="Miller A.N."/>
            <person name="Grigoriev I.V."/>
            <person name="Debuchy R."/>
            <person name="Gladieux P."/>
            <person name="Hiltunen Thoren M."/>
            <person name="Johannesson H."/>
        </authorList>
    </citation>
    <scope>NUCLEOTIDE SEQUENCE</scope>
    <source>
        <strain evidence="2">CBS 232.78</strain>
    </source>
</reference>
<sequence>MRVEAEMIPRTEGGPVDDTLLEIVGRPEIADSGYDPSSRRCVALMGDCTQCPGWSLSDMYCDMHAEQKQLLHDVFLTRYKDLQEWLKHQEKTTEYHVEAYNMYNAANAMRSVNSAIFYSIADHDDEDYGHKLAREMNYECRENHVAPLREAYPLQTPPGIRSAASYLPEILRADESARSRHLPPHLARFLSRGRCLLHKQIYKMVRKYKEKGWETPTPPPSPPPPQPVFHDWGDIKSAPTYHSTQQCTLEQLKRQQYCQQAHVSTGSAEYVYIFCLTDDKYEESIHAPHLFDKTTGVKTMVDEGHSKSDFTQWHQRGAKPKEFGINSGAFLHHPINQHRTEGNFLARDTKSHRLGSLRRLPPARVS</sequence>
<dbReference type="EMBL" id="JAULSW010000003">
    <property type="protein sequence ID" value="KAK3386667.1"/>
    <property type="molecule type" value="Genomic_DNA"/>
</dbReference>
<evidence type="ECO:0000313" key="3">
    <source>
        <dbReference type="Proteomes" id="UP001285441"/>
    </source>
</evidence>
<proteinExistence type="predicted"/>
<reference evidence="2" key="2">
    <citation type="submission" date="2023-06" db="EMBL/GenBank/DDBJ databases">
        <authorList>
            <consortium name="Lawrence Berkeley National Laboratory"/>
            <person name="Haridas S."/>
            <person name="Hensen N."/>
            <person name="Bonometti L."/>
            <person name="Westerberg I."/>
            <person name="Brannstrom I.O."/>
            <person name="Guillou S."/>
            <person name="Cros-Aarteil S."/>
            <person name="Calhoun S."/>
            <person name="Kuo A."/>
            <person name="Mondo S."/>
            <person name="Pangilinan J."/>
            <person name="Riley R."/>
            <person name="LaButti K."/>
            <person name="Andreopoulos B."/>
            <person name="Lipzen A."/>
            <person name="Chen C."/>
            <person name="Yanf M."/>
            <person name="Daum C."/>
            <person name="Ng V."/>
            <person name="Clum A."/>
            <person name="Steindorff A."/>
            <person name="Ohm R."/>
            <person name="Martin F."/>
            <person name="Silar P."/>
            <person name="Natvig D."/>
            <person name="Lalanne C."/>
            <person name="Gautier V."/>
            <person name="Ament-velasquez S.L."/>
            <person name="Kruys A."/>
            <person name="Hutchinson M.I."/>
            <person name="Powell A.J."/>
            <person name="Barry K."/>
            <person name="Miller A.N."/>
            <person name="Grigoriev I.V."/>
            <person name="Debuchy R."/>
            <person name="Gladieux P."/>
            <person name="Thoren M.H."/>
            <person name="Johannesson H."/>
        </authorList>
    </citation>
    <scope>NUCLEOTIDE SEQUENCE</scope>
    <source>
        <strain evidence="2">CBS 232.78</strain>
    </source>
</reference>
<gene>
    <name evidence="2" type="ORF">B0H63DRAFT_447587</name>
</gene>
<organism evidence="2 3">
    <name type="scientific">Podospora didyma</name>
    <dbReference type="NCBI Taxonomy" id="330526"/>
    <lineage>
        <taxon>Eukaryota</taxon>
        <taxon>Fungi</taxon>
        <taxon>Dikarya</taxon>
        <taxon>Ascomycota</taxon>
        <taxon>Pezizomycotina</taxon>
        <taxon>Sordariomycetes</taxon>
        <taxon>Sordariomycetidae</taxon>
        <taxon>Sordariales</taxon>
        <taxon>Podosporaceae</taxon>
        <taxon>Podospora</taxon>
    </lineage>
</organism>
<feature type="region of interest" description="Disordered" evidence="1">
    <location>
        <begin position="211"/>
        <end position="231"/>
    </location>
</feature>
<evidence type="ECO:0000256" key="1">
    <source>
        <dbReference type="SAM" id="MobiDB-lite"/>
    </source>
</evidence>
<dbReference type="Proteomes" id="UP001285441">
    <property type="component" value="Unassembled WGS sequence"/>
</dbReference>
<protein>
    <submittedName>
        <fullName evidence="2">Uncharacterized protein</fullName>
    </submittedName>
</protein>